<organism evidence="2 3">
    <name type="scientific">Prymnesium parvum</name>
    <name type="common">Toxic golden alga</name>
    <dbReference type="NCBI Taxonomy" id="97485"/>
    <lineage>
        <taxon>Eukaryota</taxon>
        <taxon>Haptista</taxon>
        <taxon>Haptophyta</taxon>
        <taxon>Prymnesiophyceae</taxon>
        <taxon>Prymnesiales</taxon>
        <taxon>Prymnesiaceae</taxon>
        <taxon>Prymnesium</taxon>
    </lineage>
</organism>
<protein>
    <submittedName>
        <fullName evidence="2">Uncharacterized protein</fullName>
    </submittedName>
</protein>
<feature type="chain" id="PRO_5044225287" evidence="1">
    <location>
        <begin position="17"/>
        <end position="103"/>
    </location>
</feature>
<evidence type="ECO:0000313" key="2">
    <source>
        <dbReference type="EMBL" id="KAL1525101.1"/>
    </source>
</evidence>
<evidence type="ECO:0000256" key="1">
    <source>
        <dbReference type="SAM" id="SignalP"/>
    </source>
</evidence>
<dbReference type="AlphaFoldDB" id="A0AB34JVW9"/>
<comment type="caution">
    <text evidence="2">The sequence shown here is derived from an EMBL/GenBank/DDBJ whole genome shotgun (WGS) entry which is preliminary data.</text>
</comment>
<gene>
    <name evidence="2" type="ORF">AB1Y20_019973</name>
</gene>
<dbReference type="EMBL" id="JBGBPQ010000004">
    <property type="protein sequence ID" value="KAL1525101.1"/>
    <property type="molecule type" value="Genomic_DNA"/>
</dbReference>
<keyword evidence="1" id="KW-0732">Signal</keyword>
<evidence type="ECO:0000313" key="3">
    <source>
        <dbReference type="Proteomes" id="UP001515480"/>
    </source>
</evidence>
<dbReference type="Proteomes" id="UP001515480">
    <property type="component" value="Unassembled WGS sequence"/>
</dbReference>
<proteinExistence type="predicted"/>
<feature type="signal peptide" evidence="1">
    <location>
        <begin position="1"/>
        <end position="16"/>
    </location>
</feature>
<name>A0AB34JVW9_PRYPA</name>
<accession>A0AB34JVW9</accession>
<sequence>MLLLLLLLVCVGSADALCVRAGLPTSTLVRVRTPRMRDTDDVIGSPFLKAINSLQETIQQSPVANLKKGLAKLQAGNYDQPVVKAKLEQLIRENDVIMFSFTT</sequence>
<keyword evidence="3" id="KW-1185">Reference proteome</keyword>
<reference evidence="2 3" key="1">
    <citation type="journal article" date="2024" name="Science">
        <title>Giant polyketide synthase enzymes in the biosynthesis of giant marine polyether toxins.</title>
        <authorList>
            <person name="Fallon T.R."/>
            <person name="Shende V.V."/>
            <person name="Wierzbicki I.H."/>
            <person name="Pendleton A.L."/>
            <person name="Watervoot N.F."/>
            <person name="Auber R.P."/>
            <person name="Gonzalez D.J."/>
            <person name="Wisecaver J.H."/>
            <person name="Moore B.S."/>
        </authorList>
    </citation>
    <scope>NUCLEOTIDE SEQUENCE [LARGE SCALE GENOMIC DNA]</scope>
    <source>
        <strain evidence="2 3">12B1</strain>
    </source>
</reference>